<accession>A0A9Q3P7V2</accession>
<sequence length="101" mass="11715">MRDSFVEPFTIMKLIGKNAVDVRLTEEFSRKHSVFPVSLFKPYFQKGEDRFPSSNKTYTAQDIVEVEVSPGPVKNIIKARQLRLNGKTRENICQRQEPNSR</sequence>
<keyword evidence="3" id="KW-1185">Reference proteome</keyword>
<protein>
    <recommendedName>
        <fullName evidence="1">Tf2-1-like SH3-like domain-containing protein</fullName>
    </recommendedName>
</protein>
<gene>
    <name evidence="2" type="ORF">O181_091838</name>
</gene>
<evidence type="ECO:0000313" key="2">
    <source>
        <dbReference type="EMBL" id="MBW0552123.1"/>
    </source>
</evidence>
<dbReference type="InterPro" id="IPR056924">
    <property type="entry name" value="SH3_Tf2-1"/>
</dbReference>
<proteinExistence type="predicted"/>
<reference evidence="2" key="1">
    <citation type="submission" date="2021-03" db="EMBL/GenBank/DDBJ databases">
        <title>Draft genome sequence of rust myrtle Austropuccinia psidii MF-1, a brazilian biotype.</title>
        <authorList>
            <person name="Quecine M.C."/>
            <person name="Pachon D.M.R."/>
            <person name="Bonatelli M.L."/>
            <person name="Correr F.H."/>
            <person name="Franceschini L.M."/>
            <person name="Leite T.F."/>
            <person name="Margarido G.R.A."/>
            <person name="Almeida C.A."/>
            <person name="Ferrarezi J.A."/>
            <person name="Labate C.A."/>
        </authorList>
    </citation>
    <scope>NUCLEOTIDE SEQUENCE</scope>
    <source>
        <strain evidence="2">MF-1</strain>
    </source>
</reference>
<feature type="domain" description="Tf2-1-like SH3-like" evidence="1">
    <location>
        <begin position="4"/>
        <end position="43"/>
    </location>
</feature>
<organism evidence="2 3">
    <name type="scientific">Austropuccinia psidii MF-1</name>
    <dbReference type="NCBI Taxonomy" id="1389203"/>
    <lineage>
        <taxon>Eukaryota</taxon>
        <taxon>Fungi</taxon>
        <taxon>Dikarya</taxon>
        <taxon>Basidiomycota</taxon>
        <taxon>Pucciniomycotina</taxon>
        <taxon>Pucciniomycetes</taxon>
        <taxon>Pucciniales</taxon>
        <taxon>Sphaerophragmiaceae</taxon>
        <taxon>Austropuccinia</taxon>
    </lineage>
</organism>
<evidence type="ECO:0000259" key="1">
    <source>
        <dbReference type="Pfam" id="PF24626"/>
    </source>
</evidence>
<dbReference type="Proteomes" id="UP000765509">
    <property type="component" value="Unassembled WGS sequence"/>
</dbReference>
<evidence type="ECO:0000313" key="3">
    <source>
        <dbReference type="Proteomes" id="UP000765509"/>
    </source>
</evidence>
<dbReference type="EMBL" id="AVOT02058199">
    <property type="protein sequence ID" value="MBW0552123.1"/>
    <property type="molecule type" value="Genomic_DNA"/>
</dbReference>
<name>A0A9Q3P7V2_9BASI</name>
<comment type="caution">
    <text evidence="2">The sequence shown here is derived from an EMBL/GenBank/DDBJ whole genome shotgun (WGS) entry which is preliminary data.</text>
</comment>
<dbReference type="Pfam" id="PF24626">
    <property type="entry name" value="SH3_Tf2-1"/>
    <property type="match status" value="1"/>
</dbReference>
<dbReference type="AlphaFoldDB" id="A0A9Q3P7V2"/>